<dbReference type="SUPFAM" id="SSF141523">
    <property type="entry name" value="L,D-transpeptidase catalytic domain-like"/>
    <property type="match status" value="1"/>
</dbReference>
<dbReference type="GO" id="GO:0071555">
    <property type="term" value="P:cell wall organization"/>
    <property type="evidence" value="ECO:0007669"/>
    <property type="project" value="UniProtKB-UniRule"/>
</dbReference>
<dbReference type="CDD" id="cd16913">
    <property type="entry name" value="YkuD_like"/>
    <property type="match status" value="1"/>
</dbReference>
<dbReference type="PANTHER" id="PTHR36699:SF1">
    <property type="entry name" value="L,D-TRANSPEPTIDASE YAFK-RELATED"/>
    <property type="match status" value="1"/>
</dbReference>
<dbReference type="InterPro" id="IPR005490">
    <property type="entry name" value="LD_TPept_cat_dom"/>
</dbReference>
<dbReference type="GO" id="GO:0004180">
    <property type="term" value="F:carboxypeptidase activity"/>
    <property type="evidence" value="ECO:0007669"/>
    <property type="project" value="UniProtKB-ARBA"/>
</dbReference>
<evidence type="ECO:0000256" key="3">
    <source>
        <dbReference type="ARBA" id="ARBA00022679"/>
    </source>
</evidence>
<keyword evidence="6 7" id="KW-0961">Cell wall biogenesis/degradation</keyword>
<keyword evidence="4 7" id="KW-0133">Cell shape</keyword>
<evidence type="ECO:0000256" key="4">
    <source>
        <dbReference type="ARBA" id="ARBA00022960"/>
    </source>
</evidence>
<dbReference type="PANTHER" id="PTHR36699">
    <property type="entry name" value="LD-TRANSPEPTIDASE"/>
    <property type="match status" value="1"/>
</dbReference>
<comment type="pathway">
    <text evidence="1 7">Cell wall biogenesis; peptidoglycan biosynthesis.</text>
</comment>
<evidence type="ECO:0000256" key="6">
    <source>
        <dbReference type="ARBA" id="ARBA00023316"/>
    </source>
</evidence>
<evidence type="ECO:0000313" key="11">
    <source>
        <dbReference type="Proteomes" id="UP000678374"/>
    </source>
</evidence>
<feature type="active site" description="Proton donor/acceptor" evidence="7">
    <location>
        <position position="285"/>
    </location>
</feature>
<keyword evidence="11" id="KW-1185">Reference proteome</keyword>
<dbReference type="Proteomes" id="UP000678374">
    <property type="component" value="Unassembled WGS sequence"/>
</dbReference>
<dbReference type="InterPro" id="IPR038063">
    <property type="entry name" value="Transpep_catalytic_dom"/>
</dbReference>
<evidence type="ECO:0000259" key="9">
    <source>
        <dbReference type="PROSITE" id="PS52029"/>
    </source>
</evidence>
<gene>
    <name evidence="10" type="ORF">KAK06_22340</name>
</gene>
<feature type="domain" description="L,D-TPase catalytic" evidence="9">
    <location>
        <begin position="192"/>
        <end position="327"/>
    </location>
</feature>
<dbReference type="AlphaFoldDB" id="A0A941BSH8"/>
<dbReference type="GO" id="GO:0016740">
    <property type="term" value="F:transferase activity"/>
    <property type="evidence" value="ECO:0007669"/>
    <property type="project" value="UniProtKB-KW"/>
</dbReference>
<comment type="similarity">
    <text evidence="2">Belongs to the YkuD family.</text>
</comment>
<evidence type="ECO:0000256" key="7">
    <source>
        <dbReference type="PROSITE-ProRule" id="PRU01373"/>
    </source>
</evidence>
<reference evidence="10" key="1">
    <citation type="submission" date="2021-04" db="EMBL/GenBank/DDBJ databases">
        <title>The genome sequence of Ideonella sp. 4Y11.</title>
        <authorList>
            <person name="Liu Y."/>
        </authorList>
    </citation>
    <scope>NUCLEOTIDE SEQUENCE</scope>
    <source>
        <strain evidence="10">4Y11</strain>
    </source>
</reference>
<feature type="active site" description="Nucleophile" evidence="7">
    <location>
        <position position="302"/>
    </location>
</feature>
<dbReference type="PROSITE" id="PS52029">
    <property type="entry name" value="LD_TPASE"/>
    <property type="match status" value="1"/>
</dbReference>
<organism evidence="10 11">
    <name type="scientific">Ideonella aquatica</name>
    <dbReference type="NCBI Taxonomy" id="2824119"/>
    <lineage>
        <taxon>Bacteria</taxon>
        <taxon>Pseudomonadati</taxon>
        <taxon>Pseudomonadota</taxon>
        <taxon>Betaproteobacteria</taxon>
        <taxon>Burkholderiales</taxon>
        <taxon>Sphaerotilaceae</taxon>
        <taxon>Ideonella</taxon>
    </lineage>
</organism>
<dbReference type="GO" id="GO:0008360">
    <property type="term" value="P:regulation of cell shape"/>
    <property type="evidence" value="ECO:0007669"/>
    <property type="project" value="UniProtKB-UniRule"/>
</dbReference>
<feature type="signal peptide" evidence="8">
    <location>
        <begin position="1"/>
        <end position="35"/>
    </location>
</feature>
<keyword evidence="8" id="KW-0732">Signal</keyword>
<dbReference type="RefSeq" id="WP_210804382.1">
    <property type="nucleotide sequence ID" value="NZ_JAGQDE010000036.1"/>
</dbReference>
<name>A0A941BSH8_9BURK</name>
<keyword evidence="5 7" id="KW-0573">Peptidoglycan synthesis</keyword>
<evidence type="ECO:0000313" key="10">
    <source>
        <dbReference type="EMBL" id="MBQ0961695.1"/>
    </source>
</evidence>
<dbReference type="GO" id="GO:0009252">
    <property type="term" value="P:peptidoglycan biosynthetic process"/>
    <property type="evidence" value="ECO:0007669"/>
    <property type="project" value="UniProtKB-KW"/>
</dbReference>
<keyword evidence="3" id="KW-0808">Transferase</keyword>
<dbReference type="Pfam" id="PF03734">
    <property type="entry name" value="YkuD"/>
    <property type="match status" value="1"/>
</dbReference>
<protein>
    <submittedName>
        <fullName evidence="10">L,D-transpeptidase family protein</fullName>
    </submittedName>
</protein>
<evidence type="ECO:0000256" key="5">
    <source>
        <dbReference type="ARBA" id="ARBA00022984"/>
    </source>
</evidence>
<comment type="caution">
    <text evidence="10">The sequence shown here is derived from an EMBL/GenBank/DDBJ whole genome shotgun (WGS) entry which is preliminary data.</text>
</comment>
<dbReference type="EMBL" id="JAGQDE010000036">
    <property type="protein sequence ID" value="MBQ0961695.1"/>
    <property type="molecule type" value="Genomic_DNA"/>
</dbReference>
<sequence>MVINRIRPAHRRGAAALGAAGLVATALLSSNVASSLMPATEEPVATAVSTATAPEPAPAKVKAPPVALVDQAVPGTVPPDALRGSPERRLIAVYRLLASGRYDPALQAAEALVRAYPNFRLAQLVQADLMVARFEPLQDFGAGARQGADTGERGELMTLRDEARLRLKALIQRPPEGAVPAEFLTLPPSVPFAIAVDTDAARLYLFENGPAGLRLVDDVYVSVGKQGVDKSVEGDQRTPLGVYFTTDRLDPRSLQERFGSGALPLNYPNAYDKLKGRTGSGILLHGVTASTYSRPPLDSDGCVAMANEDLTRLASRLPQRDTPVVITRQIRWVEPAKRATPEGFQQTFAQWQQARLRADLAQMRELYEQSGPQDGGAEQRFRAKVASAPEGFGEVSVLTWHDDEGKLVVTFKEVGSGPKGRDRLMRQYWRETRSGWRIVAEGPVR</sequence>
<feature type="chain" id="PRO_5037002529" evidence="8">
    <location>
        <begin position="36"/>
        <end position="445"/>
    </location>
</feature>
<evidence type="ECO:0000256" key="8">
    <source>
        <dbReference type="SAM" id="SignalP"/>
    </source>
</evidence>
<evidence type="ECO:0000256" key="1">
    <source>
        <dbReference type="ARBA" id="ARBA00004752"/>
    </source>
</evidence>
<proteinExistence type="inferred from homology"/>
<dbReference type="Gene3D" id="2.40.440.10">
    <property type="entry name" value="L,D-transpeptidase catalytic domain-like"/>
    <property type="match status" value="1"/>
</dbReference>
<evidence type="ECO:0000256" key="2">
    <source>
        <dbReference type="ARBA" id="ARBA00005992"/>
    </source>
</evidence>
<accession>A0A941BSH8</accession>